<dbReference type="EMBL" id="MKKU01000160">
    <property type="protein sequence ID" value="RNF21261.1"/>
    <property type="molecule type" value="Genomic_DNA"/>
</dbReference>
<evidence type="ECO:0000313" key="1">
    <source>
        <dbReference type="EMBL" id="RNF21261.1"/>
    </source>
</evidence>
<proteinExistence type="predicted"/>
<dbReference type="AlphaFoldDB" id="A0A3R7PCA7"/>
<sequence length="427" mass="46764">MRNVLTMFLEASADRGAWESALAAWRTAAVEGVAVSGSHALLLTRMLAQAGRWREASHVATNDAVVICPQRIAARRVAMLAARADVDGWGAACRLLQDARTRVEEHGGEQCSALQTELVGLAESFEHGVLPQLPAAQQEPWKKFVRDLCLGHRHNYKDAPLGVTRGGGGVGAAVEITNNEELLHIYRSPKSRSSWLGAIQLLASMPHPNAASVNITLGILSRQGRQQEAIDVISKFMAARGIHPTAVTVKAITEAANTMRSLPLATVLLSTPALRDKLTPSAAVPLVLTLQRFGEWRACLTWWNSLVPIPDSSVTLSKHGSKAELRRHLKLSSYVAVCVAQGGRWLESLAAMKDASVHNPSLAVLFALRALRVAGEWQAALELLQSNKEVWENSLVDLQVREVMMRQNAENWIPRDKLQLLRLRYRA</sequence>
<name>A0A3R7PCA7_9TRYP</name>
<organism evidence="1 2">
    <name type="scientific">Trypanosoma conorhini</name>
    <dbReference type="NCBI Taxonomy" id="83891"/>
    <lineage>
        <taxon>Eukaryota</taxon>
        <taxon>Discoba</taxon>
        <taxon>Euglenozoa</taxon>
        <taxon>Kinetoplastea</taxon>
        <taxon>Metakinetoplastina</taxon>
        <taxon>Trypanosomatida</taxon>
        <taxon>Trypanosomatidae</taxon>
        <taxon>Trypanosoma</taxon>
    </lineage>
</organism>
<evidence type="ECO:0000313" key="2">
    <source>
        <dbReference type="Proteomes" id="UP000284403"/>
    </source>
</evidence>
<keyword evidence="2" id="KW-1185">Reference proteome</keyword>
<accession>A0A3R7PCA7</accession>
<dbReference type="OrthoDB" id="273685at2759"/>
<dbReference type="GeneID" id="40317055"/>
<protein>
    <submittedName>
        <fullName evidence="1">Uncharacterized protein</fullName>
    </submittedName>
</protein>
<comment type="caution">
    <text evidence="1">The sequence shown here is derived from an EMBL/GenBank/DDBJ whole genome shotgun (WGS) entry which is preliminary data.</text>
</comment>
<gene>
    <name evidence="1" type="ORF">Tco025E_03444</name>
</gene>
<dbReference type="Proteomes" id="UP000284403">
    <property type="component" value="Unassembled WGS sequence"/>
</dbReference>
<dbReference type="RefSeq" id="XP_029229480.1">
    <property type="nucleotide sequence ID" value="XM_029370362.1"/>
</dbReference>
<reference evidence="1 2" key="1">
    <citation type="journal article" date="2018" name="BMC Genomics">
        <title>Genomic comparison of Trypanosoma conorhini and Trypanosoma rangeli to Trypanosoma cruzi strains of high and low virulence.</title>
        <authorList>
            <person name="Bradwell K.R."/>
            <person name="Koparde V.N."/>
            <person name="Matveyev A.V."/>
            <person name="Serrano M.G."/>
            <person name="Alves J.M."/>
            <person name="Parikh H."/>
            <person name="Huang B."/>
            <person name="Lee V."/>
            <person name="Espinosa-Alvarez O."/>
            <person name="Ortiz P.A."/>
            <person name="Costa-Martins A.G."/>
            <person name="Teixeira M.M."/>
            <person name="Buck G.A."/>
        </authorList>
    </citation>
    <scope>NUCLEOTIDE SEQUENCE [LARGE SCALE GENOMIC DNA]</scope>
    <source>
        <strain evidence="1 2">025E</strain>
    </source>
</reference>